<evidence type="ECO:0000313" key="3">
    <source>
        <dbReference type="EMBL" id="QGZ95079.1"/>
    </source>
</evidence>
<dbReference type="EMBL" id="CP047045">
    <property type="protein sequence ID" value="QGZ95079.1"/>
    <property type="molecule type" value="Genomic_DNA"/>
</dbReference>
<dbReference type="PANTHER" id="PTHR34475:SF1">
    <property type="entry name" value="CYTOSKELETON PROTEIN RODZ"/>
    <property type="match status" value="1"/>
</dbReference>
<keyword evidence="4" id="KW-1185">Reference proteome</keyword>
<dbReference type="Gene3D" id="1.10.260.40">
    <property type="entry name" value="lambda repressor-like DNA-binding domains"/>
    <property type="match status" value="1"/>
</dbReference>
<dbReference type="Pfam" id="PF13464">
    <property type="entry name" value="RodZ_C"/>
    <property type="match status" value="1"/>
</dbReference>
<dbReference type="Proteomes" id="UP000431269">
    <property type="component" value="Chromosome"/>
</dbReference>
<sequence length="279" mass="30425">MLQPVPTDPQAEPDAEARTQRQAQTRPVAPPPELDPAWRAGRKLSEARRQRGWTIEEVADRIRVRKEFLEALEDMNVKLLPGKAYALAFLKSYARELGMDEKAILDQFQDESALTREDANKQIRNPSSKPRRERPWVAAAGLLVIAALFVGWRAYQTNNAPAEEAVASVPAGSSAAPANTSAPAAVRRIVEVRALQEGWLEARGPDGTVFLSRTLQPGDVYRPDASPGWTLHARDGGAFELFVDGAVAGPLGAAGMPVLGRQIDQIQPLTQAELQSPRS</sequence>
<gene>
    <name evidence="3" type="ORF">DSM104635_01920</name>
</gene>
<proteinExistence type="predicted"/>
<dbReference type="Pfam" id="PF13413">
    <property type="entry name" value="HTH_25"/>
    <property type="match status" value="1"/>
</dbReference>
<dbReference type="InterPro" id="IPR001387">
    <property type="entry name" value="Cro/C1-type_HTH"/>
</dbReference>
<accession>A0A6I6MK71</accession>
<dbReference type="InterPro" id="IPR050400">
    <property type="entry name" value="Bact_Cytoskel_RodZ"/>
</dbReference>
<dbReference type="KEGG" id="tsv:DSM104635_01920"/>
<organism evidence="3 4">
    <name type="scientific">Terricaulis silvestris</name>
    <dbReference type="NCBI Taxonomy" id="2686094"/>
    <lineage>
        <taxon>Bacteria</taxon>
        <taxon>Pseudomonadati</taxon>
        <taxon>Pseudomonadota</taxon>
        <taxon>Alphaproteobacteria</taxon>
        <taxon>Caulobacterales</taxon>
        <taxon>Caulobacteraceae</taxon>
        <taxon>Terricaulis</taxon>
    </lineage>
</organism>
<dbReference type="InterPro" id="IPR010982">
    <property type="entry name" value="Lambda_DNA-bd_dom_sf"/>
</dbReference>
<dbReference type="PANTHER" id="PTHR34475">
    <property type="match status" value="1"/>
</dbReference>
<dbReference type="CDD" id="cd00093">
    <property type="entry name" value="HTH_XRE"/>
    <property type="match status" value="1"/>
</dbReference>
<evidence type="ECO:0000256" key="1">
    <source>
        <dbReference type="SAM" id="MobiDB-lite"/>
    </source>
</evidence>
<evidence type="ECO:0000313" key="4">
    <source>
        <dbReference type="Proteomes" id="UP000431269"/>
    </source>
</evidence>
<reference evidence="4" key="1">
    <citation type="submission" date="2019-12" db="EMBL/GenBank/DDBJ databases">
        <title>Complete genome of Terracaulis silvestris 0127_4.</title>
        <authorList>
            <person name="Vieira S."/>
            <person name="Riedel T."/>
            <person name="Sproer C."/>
            <person name="Pascual J."/>
            <person name="Boedeker C."/>
            <person name="Overmann J."/>
        </authorList>
    </citation>
    <scope>NUCLEOTIDE SEQUENCE [LARGE SCALE GENOMIC DNA]</scope>
    <source>
        <strain evidence="4">0127_4</strain>
    </source>
</reference>
<feature type="region of interest" description="Disordered" evidence="1">
    <location>
        <begin position="1"/>
        <end position="43"/>
    </location>
</feature>
<feature type="domain" description="Cytoskeleton protein RodZ-like C-terminal" evidence="2">
    <location>
        <begin position="192"/>
        <end position="254"/>
    </location>
</feature>
<name>A0A6I6MK71_9CAUL</name>
<dbReference type="InterPro" id="IPR025194">
    <property type="entry name" value="RodZ-like_C"/>
</dbReference>
<dbReference type="AlphaFoldDB" id="A0A6I6MK71"/>
<protein>
    <submittedName>
        <fullName evidence="3">Helix-turn-helix domain protein</fullName>
    </submittedName>
</protein>
<dbReference type="RefSeq" id="WP_158765968.1">
    <property type="nucleotide sequence ID" value="NZ_CP047045.1"/>
</dbReference>
<evidence type="ECO:0000259" key="2">
    <source>
        <dbReference type="Pfam" id="PF13464"/>
    </source>
</evidence>
<dbReference type="GO" id="GO:0003677">
    <property type="term" value="F:DNA binding"/>
    <property type="evidence" value="ECO:0007669"/>
    <property type="project" value="InterPro"/>
</dbReference>